<reference evidence="2" key="1">
    <citation type="submission" date="2018-02" db="EMBL/GenBank/DDBJ databases">
        <title>Rhizophora mucronata_Transcriptome.</title>
        <authorList>
            <person name="Meera S.P."/>
            <person name="Sreeshan A."/>
            <person name="Augustine A."/>
        </authorList>
    </citation>
    <scope>NUCLEOTIDE SEQUENCE</scope>
    <source>
        <tissue evidence="2">Leaf</tissue>
    </source>
</reference>
<dbReference type="AlphaFoldDB" id="A0A2P2P8X7"/>
<protein>
    <submittedName>
        <fullName evidence="2">Uncharacterized protein</fullName>
    </submittedName>
</protein>
<name>A0A2P2P8X7_RHIMU</name>
<proteinExistence type="predicted"/>
<evidence type="ECO:0000256" key="1">
    <source>
        <dbReference type="SAM" id="MobiDB-lite"/>
    </source>
</evidence>
<sequence length="40" mass="4575">MNCLHCSHLPRIGLPEEMLSEGIPQHLPRRSYQHHPSGES</sequence>
<organism evidence="2">
    <name type="scientific">Rhizophora mucronata</name>
    <name type="common">Asiatic mangrove</name>
    <dbReference type="NCBI Taxonomy" id="61149"/>
    <lineage>
        <taxon>Eukaryota</taxon>
        <taxon>Viridiplantae</taxon>
        <taxon>Streptophyta</taxon>
        <taxon>Embryophyta</taxon>
        <taxon>Tracheophyta</taxon>
        <taxon>Spermatophyta</taxon>
        <taxon>Magnoliopsida</taxon>
        <taxon>eudicotyledons</taxon>
        <taxon>Gunneridae</taxon>
        <taxon>Pentapetalae</taxon>
        <taxon>rosids</taxon>
        <taxon>fabids</taxon>
        <taxon>Malpighiales</taxon>
        <taxon>Rhizophoraceae</taxon>
        <taxon>Rhizophora</taxon>
    </lineage>
</organism>
<evidence type="ECO:0000313" key="2">
    <source>
        <dbReference type="EMBL" id="MBX51113.1"/>
    </source>
</evidence>
<feature type="region of interest" description="Disordered" evidence="1">
    <location>
        <begin position="20"/>
        <end position="40"/>
    </location>
</feature>
<dbReference type="EMBL" id="GGEC01070629">
    <property type="protein sequence ID" value="MBX51113.1"/>
    <property type="molecule type" value="Transcribed_RNA"/>
</dbReference>
<accession>A0A2P2P8X7</accession>